<feature type="region of interest" description="Disordered" evidence="1">
    <location>
        <begin position="1"/>
        <end position="21"/>
    </location>
</feature>
<evidence type="ECO:0000313" key="3">
    <source>
        <dbReference type="EMBL" id="SDQ74496.1"/>
    </source>
</evidence>
<feature type="transmembrane region" description="Helical" evidence="2">
    <location>
        <begin position="117"/>
        <end position="137"/>
    </location>
</feature>
<feature type="compositionally biased region" description="Polar residues" evidence="1">
    <location>
        <begin position="1"/>
        <end position="10"/>
    </location>
</feature>
<dbReference type="AlphaFoldDB" id="A0A1H1DF84"/>
<evidence type="ECO:0000313" key="4">
    <source>
        <dbReference type="Proteomes" id="UP000181917"/>
    </source>
</evidence>
<protein>
    <submittedName>
        <fullName evidence="3">Thiosulfate dehydrogenase [quinone] large subunit</fullName>
    </submittedName>
</protein>
<dbReference type="KEGG" id="acry:AC20117_05475"/>
<sequence>MSTMQETPHTMTAPAPSADSLERRQAVLPRRARPLAILRILLGSVFLWAFVDKTFGLGFATTPEKAWIAGGSPTAGYLGSLEGSFAGLFQSLAGAPVVDWAFMLGLLAVGTALVLGIALRAAAVGGTALMILMWLSSLPLKSNPIIDEHIVYAAAMIVLAATHAGNTFGLGRQWSALTSSPSLRWLR</sequence>
<dbReference type="EMBL" id="FNKH01000002">
    <property type="protein sequence ID" value="SDQ74496.1"/>
    <property type="molecule type" value="Genomic_DNA"/>
</dbReference>
<dbReference type="OrthoDB" id="3253635at2"/>
<keyword evidence="2" id="KW-0812">Transmembrane</keyword>
<gene>
    <name evidence="3" type="ORF">SAMN04489742_2390</name>
</gene>
<dbReference type="Proteomes" id="UP000181917">
    <property type="component" value="Unassembled WGS sequence"/>
</dbReference>
<keyword evidence="2" id="KW-1133">Transmembrane helix</keyword>
<accession>A0A1H1DF84</accession>
<evidence type="ECO:0000256" key="2">
    <source>
        <dbReference type="SAM" id="Phobius"/>
    </source>
</evidence>
<feature type="transmembrane region" description="Helical" evidence="2">
    <location>
        <begin position="149"/>
        <end position="170"/>
    </location>
</feature>
<dbReference type="RefSeq" id="WP_074700597.1">
    <property type="nucleotide sequence ID" value="NZ_CP018863.1"/>
</dbReference>
<evidence type="ECO:0000256" key="1">
    <source>
        <dbReference type="SAM" id="MobiDB-lite"/>
    </source>
</evidence>
<dbReference type="STRING" id="37928.SAMN04489742_2390"/>
<organism evidence="3 4">
    <name type="scientific">Crystallibacter crystallopoietes</name>
    <dbReference type="NCBI Taxonomy" id="37928"/>
    <lineage>
        <taxon>Bacteria</taxon>
        <taxon>Bacillati</taxon>
        <taxon>Actinomycetota</taxon>
        <taxon>Actinomycetes</taxon>
        <taxon>Micrococcales</taxon>
        <taxon>Micrococcaceae</taxon>
        <taxon>Crystallibacter</taxon>
    </lineage>
</organism>
<keyword evidence="2" id="KW-0472">Membrane</keyword>
<feature type="transmembrane region" description="Helical" evidence="2">
    <location>
        <begin position="88"/>
        <end position="110"/>
    </location>
</feature>
<keyword evidence="4" id="KW-1185">Reference proteome</keyword>
<feature type="transmembrane region" description="Helical" evidence="2">
    <location>
        <begin position="32"/>
        <end position="51"/>
    </location>
</feature>
<name>A0A1H1DF84_9MICC</name>
<reference evidence="3 4" key="1">
    <citation type="submission" date="2016-10" db="EMBL/GenBank/DDBJ databases">
        <authorList>
            <person name="de Groot N.N."/>
        </authorList>
    </citation>
    <scope>NUCLEOTIDE SEQUENCE [LARGE SCALE GENOMIC DNA]</scope>
    <source>
        <strain evidence="3 4">DSM 20117</strain>
    </source>
</reference>
<proteinExistence type="predicted"/>